<dbReference type="VEuPathDB" id="ToxoDB:EAH_00049260"/>
<accession>U6GLH0</accession>
<proteinExistence type="predicted"/>
<dbReference type="Pfam" id="PF02181">
    <property type="entry name" value="FH2"/>
    <property type="match status" value="1"/>
</dbReference>
<dbReference type="InterPro" id="IPR051425">
    <property type="entry name" value="Formin_Homology"/>
</dbReference>
<reference evidence="3" key="2">
    <citation type="submission" date="2013-10" db="EMBL/GenBank/DDBJ databases">
        <authorList>
            <person name="Aslett M."/>
        </authorList>
    </citation>
    <scope>NUCLEOTIDE SEQUENCE</scope>
    <source>
        <strain evidence="3">Houghton</strain>
    </source>
</reference>
<feature type="compositionally biased region" description="Gly residues" evidence="1">
    <location>
        <begin position="111"/>
        <end position="138"/>
    </location>
</feature>
<feature type="region of interest" description="Disordered" evidence="1">
    <location>
        <begin position="83"/>
        <end position="139"/>
    </location>
</feature>
<dbReference type="Proteomes" id="UP000018050">
    <property type="component" value="Unassembled WGS sequence"/>
</dbReference>
<feature type="non-terminal residue" evidence="3">
    <location>
        <position position="1"/>
    </location>
</feature>
<dbReference type="PANTHER" id="PTHR45725">
    <property type="entry name" value="FORMIN HOMOLOGY 2 FAMILY MEMBER"/>
    <property type="match status" value="1"/>
</dbReference>
<evidence type="ECO:0000256" key="1">
    <source>
        <dbReference type="SAM" id="MobiDB-lite"/>
    </source>
</evidence>
<protein>
    <recommendedName>
        <fullName evidence="2">FH2 domain-containing protein</fullName>
    </recommendedName>
</protein>
<dbReference type="InterPro" id="IPR042201">
    <property type="entry name" value="FH2_Formin_sf"/>
</dbReference>
<keyword evidence="4" id="KW-1185">Reference proteome</keyword>
<dbReference type="GeneID" id="25272996"/>
<dbReference type="RefSeq" id="XP_013249871.1">
    <property type="nucleotide sequence ID" value="XM_013394417.1"/>
</dbReference>
<feature type="compositionally biased region" description="Basic and acidic residues" evidence="1">
    <location>
        <begin position="89"/>
        <end position="99"/>
    </location>
</feature>
<feature type="domain" description="FH2" evidence="2">
    <location>
        <begin position="137"/>
        <end position="537"/>
    </location>
</feature>
<evidence type="ECO:0000313" key="4">
    <source>
        <dbReference type="Proteomes" id="UP000018050"/>
    </source>
</evidence>
<dbReference type="EMBL" id="HG671145">
    <property type="protein sequence ID" value="CDI80128.1"/>
    <property type="molecule type" value="Genomic_DNA"/>
</dbReference>
<dbReference type="OrthoDB" id="1668162at2759"/>
<sequence>DLSSFTLAQASLSAMAARKLGLPVRNPEEEKAPQGLKEWLAGQGLSKFGLTKGSGGGIGWGSGVGVGMGGGVSADLAGLAAALAKKPKPKEPEKKEAPKKAPAKAGPPGKGPGGGKGPPKGPPGGKKGPGAKKGGGFKIGKKDEAKTKRFFWDPIFADDVQGTLFQKRESFPVKKEDVEETFAKVAPKAKTEVKKPKVLQLLPDSKRAYNMNIALAKFTNFSYQELRDAIIDLNPKILTVEATESLLNLVPSPEELAVMKEYINSGGDLHLVDRPEQFVASLIGVPLMKNRLESHLFALNFSENYRDAYNPLECLADSNEAVRQCKHLKSICFAVLEIGNMLNEGDPQRGNAQGFKPSTLPKLNELRSTTKPFRTLLQYLCDIIWEQNPEILNIYGELKICEKAQKFDVGAVEGKILNLKQGLTKVKTTVEAARKGNEASGVLGEKDPLATIMDQFVQEAEPKVGELEGFMKDTLNEFTVAVNYLGYPEKDKKKIKPDEFYKQISTFIRSVEAARKAKQDLIDKQKKKEEAAAKKSKLGAALRR</sequence>
<feature type="region of interest" description="Disordered" evidence="1">
    <location>
        <begin position="519"/>
        <end position="544"/>
    </location>
</feature>
<gene>
    <name evidence="3" type="ORF">EAH_00049260</name>
</gene>
<dbReference type="SMART" id="SM00498">
    <property type="entry name" value="FH2"/>
    <property type="match status" value="1"/>
</dbReference>
<feature type="compositionally biased region" description="Basic residues" evidence="1">
    <location>
        <begin position="534"/>
        <end position="544"/>
    </location>
</feature>
<dbReference type="AlphaFoldDB" id="U6GLH0"/>
<evidence type="ECO:0000259" key="2">
    <source>
        <dbReference type="PROSITE" id="PS51444"/>
    </source>
</evidence>
<organism evidence="3 4">
    <name type="scientific">Eimeria acervulina</name>
    <name type="common">Coccidian parasite</name>
    <dbReference type="NCBI Taxonomy" id="5801"/>
    <lineage>
        <taxon>Eukaryota</taxon>
        <taxon>Sar</taxon>
        <taxon>Alveolata</taxon>
        <taxon>Apicomplexa</taxon>
        <taxon>Conoidasida</taxon>
        <taxon>Coccidia</taxon>
        <taxon>Eucoccidiorida</taxon>
        <taxon>Eimeriorina</taxon>
        <taxon>Eimeriidae</taxon>
        <taxon>Eimeria</taxon>
    </lineage>
</organism>
<dbReference type="OMA" id="SNMTLMH"/>
<feature type="compositionally biased region" description="Basic and acidic residues" evidence="1">
    <location>
        <begin position="519"/>
        <end position="533"/>
    </location>
</feature>
<dbReference type="PROSITE" id="PS51444">
    <property type="entry name" value="FH2"/>
    <property type="match status" value="1"/>
</dbReference>
<reference evidence="3" key="1">
    <citation type="submission" date="2013-10" db="EMBL/GenBank/DDBJ databases">
        <title>Genomic analysis of the causative agents of coccidiosis in chickens.</title>
        <authorList>
            <person name="Reid A.J."/>
            <person name="Blake D."/>
            <person name="Billington K."/>
            <person name="Browne H."/>
            <person name="Dunn M."/>
            <person name="Hung S."/>
            <person name="Kawahara F."/>
            <person name="Miranda-Saavedra D."/>
            <person name="Mourier T."/>
            <person name="Nagra H."/>
            <person name="Otto T.D."/>
            <person name="Rawlings N."/>
            <person name="Sanchez A."/>
            <person name="Sanders M."/>
            <person name="Subramaniam C."/>
            <person name="Tay Y."/>
            <person name="Dear P."/>
            <person name="Doerig C."/>
            <person name="Gruber A."/>
            <person name="Parkinson J."/>
            <person name="Shirley M."/>
            <person name="Wan K.L."/>
            <person name="Berriman M."/>
            <person name="Tomley F."/>
            <person name="Pain A."/>
        </authorList>
    </citation>
    <scope>NUCLEOTIDE SEQUENCE</scope>
    <source>
        <strain evidence="3">Houghton</strain>
    </source>
</reference>
<dbReference type="SUPFAM" id="SSF101447">
    <property type="entry name" value="Formin homology 2 domain (FH2 domain)"/>
    <property type="match status" value="1"/>
</dbReference>
<dbReference type="InterPro" id="IPR015425">
    <property type="entry name" value="FH2_Formin"/>
</dbReference>
<dbReference type="Gene3D" id="1.20.58.2220">
    <property type="entry name" value="Formin, FH2 domain"/>
    <property type="match status" value="1"/>
</dbReference>
<dbReference type="PANTHER" id="PTHR45725:SF1">
    <property type="entry name" value="DISHEVELLED ASSOCIATED ACTIVATOR OF MORPHOGENESIS, ISOFORM D"/>
    <property type="match status" value="1"/>
</dbReference>
<evidence type="ECO:0000313" key="3">
    <source>
        <dbReference type="EMBL" id="CDI80128.1"/>
    </source>
</evidence>
<name>U6GLH0_EIMAC</name>